<comment type="caution">
    <text evidence="1">The sequence shown here is derived from an EMBL/GenBank/DDBJ whole genome shotgun (WGS) entry which is preliminary data.</text>
</comment>
<dbReference type="AlphaFoldDB" id="A0A9P4GQF6"/>
<keyword evidence="2" id="KW-1185">Reference proteome</keyword>
<accession>A0A9P4GQF6</accession>
<organism evidence="1 2">
    <name type="scientific">Cucurbitaria berberidis CBS 394.84</name>
    <dbReference type="NCBI Taxonomy" id="1168544"/>
    <lineage>
        <taxon>Eukaryota</taxon>
        <taxon>Fungi</taxon>
        <taxon>Dikarya</taxon>
        <taxon>Ascomycota</taxon>
        <taxon>Pezizomycotina</taxon>
        <taxon>Dothideomycetes</taxon>
        <taxon>Pleosporomycetidae</taxon>
        <taxon>Pleosporales</taxon>
        <taxon>Pleosporineae</taxon>
        <taxon>Cucurbitariaceae</taxon>
        <taxon>Cucurbitaria</taxon>
    </lineage>
</organism>
<dbReference type="RefSeq" id="XP_040792074.1">
    <property type="nucleotide sequence ID" value="XM_040931781.1"/>
</dbReference>
<evidence type="ECO:0000313" key="2">
    <source>
        <dbReference type="Proteomes" id="UP000800039"/>
    </source>
</evidence>
<dbReference type="EMBL" id="ML976615">
    <property type="protein sequence ID" value="KAF1849511.1"/>
    <property type="molecule type" value="Genomic_DNA"/>
</dbReference>
<gene>
    <name evidence="1" type="ORF">K460DRAFT_354349</name>
</gene>
<name>A0A9P4GQF6_9PLEO</name>
<evidence type="ECO:0000313" key="1">
    <source>
        <dbReference type="EMBL" id="KAF1849511.1"/>
    </source>
</evidence>
<sequence length="291" mass="32705">MAIVVECDCDFRKDPRDRVLGSRLDSAAKPAEFDTCAAERAPARIRFSSAPKDQRPGRLQWCCSQIVAGQERTHGRQSNAEPRTRSSQYLLIDTINCLPLSRLTCTLKYMLPYRVSVILRWLMTAALADFTVIQSYSDGDFENVFVTHAATEPTQPIGQCMRRREPQHAPSHLGARTRECEMPLRCVGFGRVFLEPGDGQYLSIFSDNSRVDAQSQGARKELHSLVPAEGCILYVSVIDLPCTEKIFVLLDAFAAPREGLRSVGMRSDKLYEEVFANRVYLGNPNMVERIP</sequence>
<dbReference type="Proteomes" id="UP000800039">
    <property type="component" value="Unassembled WGS sequence"/>
</dbReference>
<protein>
    <submittedName>
        <fullName evidence="1">Uncharacterized protein</fullName>
    </submittedName>
</protein>
<proteinExistence type="predicted"/>
<dbReference type="GeneID" id="63849033"/>
<reference evidence="1" key="1">
    <citation type="submission" date="2020-01" db="EMBL/GenBank/DDBJ databases">
        <authorList>
            <consortium name="DOE Joint Genome Institute"/>
            <person name="Haridas S."/>
            <person name="Albert R."/>
            <person name="Binder M."/>
            <person name="Bloem J."/>
            <person name="Labutti K."/>
            <person name="Salamov A."/>
            <person name="Andreopoulos B."/>
            <person name="Baker S.E."/>
            <person name="Barry K."/>
            <person name="Bills G."/>
            <person name="Bluhm B.H."/>
            <person name="Cannon C."/>
            <person name="Castanera R."/>
            <person name="Culley D.E."/>
            <person name="Daum C."/>
            <person name="Ezra D."/>
            <person name="Gonzalez J.B."/>
            <person name="Henrissat B."/>
            <person name="Kuo A."/>
            <person name="Liang C."/>
            <person name="Lipzen A."/>
            <person name="Lutzoni F."/>
            <person name="Magnuson J."/>
            <person name="Mondo S."/>
            <person name="Nolan M."/>
            <person name="Ohm R."/>
            <person name="Pangilinan J."/>
            <person name="Park H.-J."/>
            <person name="Ramirez L."/>
            <person name="Alfaro M."/>
            <person name="Sun H."/>
            <person name="Tritt A."/>
            <person name="Yoshinaga Y."/>
            <person name="Zwiers L.-H."/>
            <person name="Turgeon B.G."/>
            <person name="Goodwin S.B."/>
            <person name="Spatafora J.W."/>
            <person name="Crous P.W."/>
            <person name="Grigoriev I.V."/>
        </authorList>
    </citation>
    <scope>NUCLEOTIDE SEQUENCE</scope>
    <source>
        <strain evidence="1">CBS 394.84</strain>
    </source>
</reference>